<gene>
    <name evidence="1" type="ORF">BBK82_12605</name>
</gene>
<dbReference type="STRING" id="1586287.BBK82_12605"/>
<dbReference type="KEGG" id="led:BBK82_12605"/>
<dbReference type="AlphaFoldDB" id="A0A1B2HGE7"/>
<evidence type="ECO:0000313" key="2">
    <source>
        <dbReference type="Proteomes" id="UP000093053"/>
    </source>
</evidence>
<evidence type="ECO:0000313" key="1">
    <source>
        <dbReference type="EMBL" id="ANZ36784.1"/>
    </source>
</evidence>
<proteinExistence type="predicted"/>
<protein>
    <submittedName>
        <fullName evidence="1">Uncharacterized protein</fullName>
    </submittedName>
</protein>
<dbReference type="EMBL" id="CP016793">
    <property type="protein sequence ID" value="ANZ36784.1"/>
    <property type="molecule type" value="Genomic_DNA"/>
</dbReference>
<sequence>MGPFAEVAGVPEGSAAVVEGEAGVAVEAVTGDEGGGSGVDGAVRTGARGRVRVGWSGEGVVTCGGVGEAGDVLVVSSSSVGHWGSSGKRASVGLVRAMSHPPAAAPMRVDRASWSTLVASRMGYMSEDQWSSTS</sequence>
<reference evidence="1 2" key="1">
    <citation type="submission" date="2016-07" db="EMBL/GenBank/DDBJ databases">
        <title>Complete genome sequence of the Lentzea guizhouensis DHS C013.</title>
        <authorList>
            <person name="Cao C."/>
        </authorList>
    </citation>
    <scope>NUCLEOTIDE SEQUENCE [LARGE SCALE GENOMIC DNA]</scope>
    <source>
        <strain evidence="1 2">DHS C013</strain>
    </source>
</reference>
<keyword evidence="2" id="KW-1185">Reference proteome</keyword>
<dbReference type="Proteomes" id="UP000093053">
    <property type="component" value="Chromosome"/>
</dbReference>
<accession>A0A1B2HGE7</accession>
<name>A0A1B2HGE7_9PSEU</name>
<organism evidence="1 2">
    <name type="scientific">Lentzea guizhouensis</name>
    <dbReference type="NCBI Taxonomy" id="1586287"/>
    <lineage>
        <taxon>Bacteria</taxon>
        <taxon>Bacillati</taxon>
        <taxon>Actinomycetota</taxon>
        <taxon>Actinomycetes</taxon>
        <taxon>Pseudonocardiales</taxon>
        <taxon>Pseudonocardiaceae</taxon>
        <taxon>Lentzea</taxon>
    </lineage>
</organism>